<evidence type="ECO:0008006" key="11">
    <source>
        <dbReference type="Google" id="ProtNLM"/>
    </source>
</evidence>
<comment type="caution">
    <text evidence="9">The sequence shown here is derived from an EMBL/GenBank/DDBJ whole genome shotgun (WGS) entry which is preliminary data.</text>
</comment>
<organism evidence="9 10">
    <name type="scientific">Nelumbo nucifera</name>
    <name type="common">Sacred lotus</name>
    <dbReference type="NCBI Taxonomy" id="4432"/>
    <lineage>
        <taxon>Eukaryota</taxon>
        <taxon>Viridiplantae</taxon>
        <taxon>Streptophyta</taxon>
        <taxon>Embryophyta</taxon>
        <taxon>Tracheophyta</taxon>
        <taxon>Spermatophyta</taxon>
        <taxon>Magnoliopsida</taxon>
        <taxon>Proteales</taxon>
        <taxon>Nelumbonaceae</taxon>
        <taxon>Nelumbo</taxon>
    </lineage>
</organism>
<keyword evidence="1" id="KW-0677">Repeat</keyword>
<dbReference type="Gene3D" id="1.20.5.4130">
    <property type="match status" value="1"/>
</dbReference>
<dbReference type="InterPro" id="IPR027417">
    <property type="entry name" value="P-loop_NTPase"/>
</dbReference>
<dbReference type="InterPro" id="IPR044974">
    <property type="entry name" value="Disease_R_plants"/>
</dbReference>
<feature type="domain" description="NB-ARC" evidence="5">
    <location>
        <begin position="183"/>
        <end position="229"/>
    </location>
</feature>
<protein>
    <recommendedName>
        <fullName evidence="11">Disease resistance RPP13-like protein 1</fullName>
    </recommendedName>
</protein>
<evidence type="ECO:0000259" key="5">
    <source>
        <dbReference type="Pfam" id="PF00931"/>
    </source>
</evidence>
<dbReference type="FunFam" id="1.10.10.10:FF:000322">
    <property type="entry name" value="Probable disease resistance protein At1g63360"/>
    <property type="match status" value="1"/>
</dbReference>
<gene>
    <name evidence="9" type="ORF">HUJ06_031794</name>
</gene>
<dbReference type="InterPro" id="IPR055414">
    <property type="entry name" value="LRR_R13L4/SHOC2-like"/>
</dbReference>
<dbReference type="Proteomes" id="UP000607653">
    <property type="component" value="Unassembled WGS sequence"/>
</dbReference>
<feature type="domain" description="Disease resistance N-terminal" evidence="6">
    <location>
        <begin position="13"/>
        <end position="98"/>
    </location>
</feature>
<reference evidence="9 10" key="1">
    <citation type="journal article" date="2020" name="Mol. Biol. Evol.">
        <title>Distinct Expression and Methylation Patterns for Genes with Different Fates following a Single Whole-Genome Duplication in Flowering Plants.</title>
        <authorList>
            <person name="Shi T."/>
            <person name="Rahmani R.S."/>
            <person name="Gugger P.F."/>
            <person name="Wang M."/>
            <person name="Li H."/>
            <person name="Zhang Y."/>
            <person name="Li Z."/>
            <person name="Wang Q."/>
            <person name="Van de Peer Y."/>
            <person name="Marchal K."/>
            <person name="Chen J."/>
        </authorList>
    </citation>
    <scope>NUCLEOTIDE SEQUENCE [LARGE SCALE GENOMIC DNA]</scope>
    <source>
        <tissue evidence="9">Leaf</tissue>
    </source>
</reference>
<evidence type="ECO:0000259" key="8">
    <source>
        <dbReference type="Pfam" id="PF23598"/>
    </source>
</evidence>
<accession>A0A822ZVT9</accession>
<name>A0A822ZVT9_NELNU</name>
<keyword evidence="4" id="KW-0175">Coiled coil</keyword>
<dbReference type="InterPro" id="IPR041118">
    <property type="entry name" value="Rx_N"/>
</dbReference>
<dbReference type="Gene3D" id="1.10.10.10">
    <property type="entry name" value="Winged helix-like DNA-binding domain superfamily/Winged helix DNA-binding domain"/>
    <property type="match status" value="1"/>
</dbReference>
<dbReference type="GO" id="GO:0043531">
    <property type="term" value="F:ADP binding"/>
    <property type="evidence" value="ECO:0007669"/>
    <property type="project" value="InterPro"/>
</dbReference>
<dbReference type="Pfam" id="PF18052">
    <property type="entry name" value="Rx_N"/>
    <property type="match status" value="1"/>
</dbReference>
<dbReference type="InterPro" id="IPR058922">
    <property type="entry name" value="WHD_DRP"/>
</dbReference>
<evidence type="ECO:0000256" key="2">
    <source>
        <dbReference type="ARBA" id="ARBA00022741"/>
    </source>
</evidence>
<dbReference type="Gene3D" id="1.10.8.430">
    <property type="entry name" value="Helical domain of apoptotic protease-activating factors"/>
    <property type="match status" value="1"/>
</dbReference>
<dbReference type="SUPFAM" id="SSF52540">
    <property type="entry name" value="P-loop containing nucleoside triphosphate hydrolases"/>
    <property type="match status" value="1"/>
</dbReference>
<evidence type="ECO:0000313" key="10">
    <source>
        <dbReference type="Proteomes" id="UP000607653"/>
    </source>
</evidence>
<keyword evidence="10" id="KW-1185">Reference proteome</keyword>
<dbReference type="PANTHER" id="PTHR23155:SF1241">
    <property type="entry name" value="DISEASE RESISTANCE RPP13-LIKE PROTEIN 1-RELATED"/>
    <property type="match status" value="1"/>
</dbReference>
<dbReference type="Pfam" id="PF00931">
    <property type="entry name" value="NB-ARC"/>
    <property type="match status" value="1"/>
</dbReference>
<sequence>MATVADVVVSPLVQALLHKLDSSAINDFAKQWNTEKELKQCSVVLQLIYTMASSIEDMQIRDPCLPIYLADLRETIFRATATLDEFIYEMHHQRIRGKVGQFIHYSFNENQKLRKDEIRGVIADLENELVMIQEKIESKYLNLISSDKWSPDETKRRLQIVSSLDKRSKSGSTVDDSQIFALNGSRIIVTTRFRRVSSIMSAIETIDLEGLPYENCWELFKRKAFINDDCEAYPNLKRIGEKIVKKCKGLPLAIKTLGGLLWGESDVNKWNSILESEMWEIAGEDSILPALRLNYYHLPAHLKLCFAYCSLFPKDSKFDKETLVRFWMAEGFVASKQTEIMEDLGGRYFDELLNRSFFQRYYENTFVMHDLIHDLAEFVSKDLCQRVENGKSKIISKKACYISTVDVQFKSIEKEVDKCKGLSTLLLIKNGANENIWYIPSDLFEHKCLRVLDLGGNYSFDSLPDSIGKLKHLCLLNLNWTGIKVLPESLCNLYNLQTLMLKGCDELHDFPKDMGSLINLQHIVMDDKYIWKKFTKRGIGRL</sequence>
<evidence type="ECO:0000313" key="9">
    <source>
        <dbReference type="EMBL" id="DAD49372.1"/>
    </source>
</evidence>
<dbReference type="GO" id="GO:0051707">
    <property type="term" value="P:response to other organism"/>
    <property type="evidence" value="ECO:0007669"/>
    <property type="project" value="UniProtKB-ARBA"/>
</dbReference>
<keyword evidence="3" id="KW-0611">Plant defense</keyword>
<dbReference type="EMBL" id="DUZY01000070">
    <property type="protein sequence ID" value="DAD49372.1"/>
    <property type="molecule type" value="Genomic_DNA"/>
</dbReference>
<dbReference type="InterPro" id="IPR032675">
    <property type="entry name" value="LRR_dom_sf"/>
</dbReference>
<evidence type="ECO:0000256" key="3">
    <source>
        <dbReference type="ARBA" id="ARBA00022821"/>
    </source>
</evidence>
<feature type="coiled-coil region" evidence="4">
    <location>
        <begin position="108"/>
        <end position="142"/>
    </location>
</feature>
<proteinExistence type="predicted"/>
<evidence type="ECO:0000259" key="6">
    <source>
        <dbReference type="Pfam" id="PF18052"/>
    </source>
</evidence>
<feature type="domain" description="Disease resistance protein winged helix" evidence="7">
    <location>
        <begin position="311"/>
        <end position="376"/>
    </location>
</feature>
<dbReference type="SUPFAM" id="SSF52058">
    <property type="entry name" value="L domain-like"/>
    <property type="match status" value="1"/>
</dbReference>
<keyword evidence="2" id="KW-0547">Nucleotide-binding</keyword>
<evidence type="ECO:0000256" key="4">
    <source>
        <dbReference type="SAM" id="Coils"/>
    </source>
</evidence>
<dbReference type="InterPro" id="IPR042197">
    <property type="entry name" value="Apaf_helical"/>
</dbReference>
<feature type="domain" description="Disease resistance R13L4/SHOC-2-like LRR" evidence="8">
    <location>
        <begin position="447"/>
        <end position="528"/>
    </location>
</feature>
<evidence type="ECO:0000256" key="1">
    <source>
        <dbReference type="ARBA" id="ARBA00022737"/>
    </source>
</evidence>
<dbReference type="AlphaFoldDB" id="A0A822ZVT9"/>
<dbReference type="InterPro" id="IPR002182">
    <property type="entry name" value="NB-ARC"/>
</dbReference>
<dbReference type="Gene3D" id="3.80.10.10">
    <property type="entry name" value="Ribonuclease Inhibitor"/>
    <property type="match status" value="1"/>
</dbReference>
<dbReference type="InterPro" id="IPR036388">
    <property type="entry name" value="WH-like_DNA-bd_sf"/>
</dbReference>
<dbReference type="Pfam" id="PF23598">
    <property type="entry name" value="LRR_14"/>
    <property type="match status" value="1"/>
</dbReference>
<dbReference type="Pfam" id="PF23559">
    <property type="entry name" value="WHD_DRP"/>
    <property type="match status" value="1"/>
</dbReference>
<dbReference type="PANTHER" id="PTHR23155">
    <property type="entry name" value="DISEASE RESISTANCE PROTEIN RP"/>
    <property type="match status" value="1"/>
</dbReference>
<evidence type="ECO:0000259" key="7">
    <source>
        <dbReference type="Pfam" id="PF23559"/>
    </source>
</evidence>
<dbReference type="GO" id="GO:0006952">
    <property type="term" value="P:defense response"/>
    <property type="evidence" value="ECO:0007669"/>
    <property type="project" value="UniProtKB-KW"/>
</dbReference>
<dbReference type="PRINTS" id="PR00364">
    <property type="entry name" value="DISEASERSIST"/>
</dbReference>